<sequence length="79" mass="9102">SLLSRMRSLLPFISVFFLTLALAHSFDYYGQYGPQRSFGEMDKRNPGMRAPQENLAGFLNQFKPSFGKRSRPSSFYPDM</sequence>
<accession>A0AAN5I0T5</accession>
<evidence type="ECO:0000313" key="3">
    <source>
        <dbReference type="Proteomes" id="UP001328107"/>
    </source>
</evidence>
<protein>
    <submittedName>
        <fullName evidence="2">Uncharacterized protein</fullName>
    </submittedName>
</protein>
<feature type="chain" id="PRO_5042823919" evidence="1">
    <location>
        <begin position="26"/>
        <end position="79"/>
    </location>
</feature>
<feature type="signal peptide" evidence="1">
    <location>
        <begin position="1"/>
        <end position="25"/>
    </location>
</feature>
<reference evidence="3" key="1">
    <citation type="submission" date="2022-10" db="EMBL/GenBank/DDBJ databases">
        <title>Genome assembly of Pristionchus species.</title>
        <authorList>
            <person name="Yoshida K."/>
            <person name="Sommer R.J."/>
        </authorList>
    </citation>
    <scope>NUCLEOTIDE SEQUENCE [LARGE SCALE GENOMIC DNA]</scope>
    <source>
        <strain evidence="3">RS5460</strain>
    </source>
</reference>
<keyword evidence="3" id="KW-1185">Reference proteome</keyword>
<proteinExistence type="predicted"/>
<organism evidence="2 3">
    <name type="scientific">Pristionchus mayeri</name>
    <dbReference type="NCBI Taxonomy" id="1317129"/>
    <lineage>
        <taxon>Eukaryota</taxon>
        <taxon>Metazoa</taxon>
        <taxon>Ecdysozoa</taxon>
        <taxon>Nematoda</taxon>
        <taxon>Chromadorea</taxon>
        <taxon>Rhabditida</taxon>
        <taxon>Rhabditina</taxon>
        <taxon>Diplogasteromorpha</taxon>
        <taxon>Diplogasteroidea</taxon>
        <taxon>Neodiplogasteridae</taxon>
        <taxon>Pristionchus</taxon>
    </lineage>
</organism>
<evidence type="ECO:0000256" key="1">
    <source>
        <dbReference type="SAM" id="SignalP"/>
    </source>
</evidence>
<dbReference type="AlphaFoldDB" id="A0AAN5I0T5"/>
<keyword evidence="1" id="KW-0732">Signal</keyword>
<gene>
    <name evidence="2" type="ORF">PMAYCL1PPCAC_17789</name>
</gene>
<feature type="non-terminal residue" evidence="2">
    <location>
        <position position="1"/>
    </location>
</feature>
<dbReference type="Proteomes" id="UP001328107">
    <property type="component" value="Unassembled WGS sequence"/>
</dbReference>
<comment type="caution">
    <text evidence="2">The sequence shown here is derived from an EMBL/GenBank/DDBJ whole genome shotgun (WGS) entry which is preliminary data.</text>
</comment>
<name>A0AAN5I0T5_9BILA</name>
<dbReference type="EMBL" id="BTRK01000004">
    <property type="protein sequence ID" value="GMR47594.1"/>
    <property type="molecule type" value="Genomic_DNA"/>
</dbReference>
<evidence type="ECO:0000313" key="2">
    <source>
        <dbReference type="EMBL" id="GMR47594.1"/>
    </source>
</evidence>